<dbReference type="PANTHER" id="PTHR13156:SF0">
    <property type="entry name" value="NADH DEHYDROGENASE [UBIQUINONE] IRON-SULFUR PROTEIN 6, MITOCHONDRIAL"/>
    <property type="match status" value="1"/>
</dbReference>
<accession>A0AAE0HG03</accession>
<dbReference type="Pfam" id="PF10276">
    <property type="entry name" value="zf-CHCC"/>
    <property type="match status" value="1"/>
</dbReference>
<evidence type="ECO:0000259" key="2">
    <source>
        <dbReference type="Pfam" id="PF10276"/>
    </source>
</evidence>
<organism evidence="3 4">
    <name type="scientific">Chaetomium fimeti</name>
    <dbReference type="NCBI Taxonomy" id="1854472"/>
    <lineage>
        <taxon>Eukaryota</taxon>
        <taxon>Fungi</taxon>
        <taxon>Dikarya</taxon>
        <taxon>Ascomycota</taxon>
        <taxon>Pezizomycotina</taxon>
        <taxon>Sordariomycetes</taxon>
        <taxon>Sordariomycetidae</taxon>
        <taxon>Sordariales</taxon>
        <taxon>Chaetomiaceae</taxon>
        <taxon>Chaetomium</taxon>
    </lineage>
</organism>
<feature type="compositionally biased region" description="Low complexity" evidence="1">
    <location>
        <begin position="49"/>
        <end position="62"/>
    </location>
</feature>
<dbReference type="GO" id="GO:0005739">
    <property type="term" value="C:mitochondrion"/>
    <property type="evidence" value="ECO:0007669"/>
    <property type="project" value="GOC"/>
</dbReference>
<dbReference type="AlphaFoldDB" id="A0AAE0HG03"/>
<sequence length="183" mass="19952">MYVSRLRGVAAAAARELPRRQQQHSAAAKAAFGTTARRFQETPAPPPTSTTSTTANTQTAPQVTEGPVPTAVAQSPNRADVWSRTQQPRAAAMTGPRFEQTDFELQPRPYAAIELIHQQPVRWTHDRVVACDGGGGPEGHPRVFINTDKPEITPCGYCGLPFANEHHRHHLESLPETSYPLSG</sequence>
<dbReference type="Proteomes" id="UP001278766">
    <property type="component" value="Unassembled WGS sequence"/>
</dbReference>
<feature type="region of interest" description="Disordered" evidence="1">
    <location>
        <begin position="27"/>
        <end position="80"/>
    </location>
</feature>
<keyword evidence="4" id="KW-1185">Reference proteome</keyword>
<evidence type="ECO:0000313" key="3">
    <source>
        <dbReference type="EMBL" id="KAK3295725.1"/>
    </source>
</evidence>
<comment type="caution">
    <text evidence="3">The sequence shown here is derived from an EMBL/GenBank/DDBJ whole genome shotgun (WGS) entry which is preliminary data.</text>
</comment>
<protein>
    <recommendedName>
        <fullName evidence="2">Zinc finger CHCC-type domain-containing protein</fullName>
    </recommendedName>
</protein>
<feature type="compositionally biased region" description="Low complexity" evidence="1">
    <location>
        <begin position="27"/>
        <end position="37"/>
    </location>
</feature>
<dbReference type="PANTHER" id="PTHR13156">
    <property type="entry name" value="NADH-UBIQUINONE OXIDOREDUCTASE 13 KD-A SUBUNIT"/>
    <property type="match status" value="1"/>
</dbReference>
<feature type="domain" description="Zinc finger CHCC-type" evidence="2">
    <location>
        <begin position="127"/>
        <end position="162"/>
    </location>
</feature>
<dbReference type="FunFam" id="2.60.260.40:FF:000003">
    <property type="entry name" value="NADH dehydrogenase [ubiquinone] iron-sulfur protein 6, mitochondrial"/>
    <property type="match status" value="1"/>
</dbReference>
<evidence type="ECO:0000256" key="1">
    <source>
        <dbReference type="SAM" id="MobiDB-lite"/>
    </source>
</evidence>
<evidence type="ECO:0000313" key="4">
    <source>
        <dbReference type="Proteomes" id="UP001278766"/>
    </source>
</evidence>
<reference evidence="3" key="1">
    <citation type="journal article" date="2023" name="Mol. Phylogenet. Evol.">
        <title>Genome-scale phylogeny and comparative genomics of the fungal order Sordariales.</title>
        <authorList>
            <person name="Hensen N."/>
            <person name="Bonometti L."/>
            <person name="Westerberg I."/>
            <person name="Brannstrom I.O."/>
            <person name="Guillou S."/>
            <person name="Cros-Aarteil S."/>
            <person name="Calhoun S."/>
            <person name="Haridas S."/>
            <person name="Kuo A."/>
            <person name="Mondo S."/>
            <person name="Pangilinan J."/>
            <person name="Riley R."/>
            <person name="LaButti K."/>
            <person name="Andreopoulos B."/>
            <person name="Lipzen A."/>
            <person name="Chen C."/>
            <person name="Yan M."/>
            <person name="Daum C."/>
            <person name="Ng V."/>
            <person name="Clum A."/>
            <person name="Steindorff A."/>
            <person name="Ohm R.A."/>
            <person name="Martin F."/>
            <person name="Silar P."/>
            <person name="Natvig D.O."/>
            <person name="Lalanne C."/>
            <person name="Gautier V."/>
            <person name="Ament-Velasquez S.L."/>
            <person name="Kruys A."/>
            <person name="Hutchinson M.I."/>
            <person name="Powell A.J."/>
            <person name="Barry K."/>
            <person name="Miller A.N."/>
            <person name="Grigoriev I.V."/>
            <person name="Debuchy R."/>
            <person name="Gladieux P."/>
            <person name="Hiltunen Thoren M."/>
            <person name="Johannesson H."/>
        </authorList>
    </citation>
    <scope>NUCLEOTIDE SEQUENCE</scope>
    <source>
        <strain evidence="3">CBS 168.71</strain>
    </source>
</reference>
<dbReference type="RefSeq" id="XP_062659239.1">
    <property type="nucleotide sequence ID" value="XM_062806616.1"/>
</dbReference>
<dbReference type="Gene3D" id="2.60.260.40">
    <property type="entry name" value="q5lls5 like domains"/>
    <property type="match status" value="1"/>
</dbReference>
<reference evidence="3" key="2">
    <citation type="submission" date="2023-06" db="EMBL/GenBank/DDBJ databases">
        <authorList>
            <consortium name="Lawrence Berkeley National Laboratory"/>
            <person name="Haridas S."/>
            <person name="Hensen N."/>
            <person name="Bonometti L."/>
            <person name="Westerberg I."/>
            <person name="Brannstrom I.O."/>
            <person name="Guillou S."/>
            <person name="Cros-Aarteil S."/>
            <person name="Calhoun S."/>
            <person name="Kuo A."/>
            <person name="Mondo S."/>
            <person name="Pangilinan J."/>
            <person name="Riley R."/>
            <person name="Labutti K."/>
            <person name="Andreopoulos B."/>
            <person name="Lipzen A."/>
            <person name="Chen C."/>
            <person name="Yanf M."/>
            <person name="Daum C."/>
            <person name="Ng V."/>
            <person name="Clum A."/>
            <person name="Steindorff A."/>
            <person name="Ohm R."/>
            <person name="Martin F."/>
            <person name="Silar P."/>
            <person name="Natvig D."/>
            <person name="Lalanne C."/>
            <person name="Gautier V."/>
            <person name="Ament-Velasquez S.L."/>
            <person name="Kruys A."/>
            <person name="Hutchinson M.I."/>
            <person name="Powell A.J."/>
            <person name="Barry K."/>
            <person name="Miller A.N."/>
            <person name="Grigoriev I.V."/>
            <person name="Debuchy R."/>
            <person name="Gladieux P."/>
            <person name="Thoren M.H."/>
            <person name="Johannesson H."/>
        </authorList>
    </citation>
    <scope>NUCLEOTIDE SEQUENCE</scope>
    <source>
        <strain evidence="3">CBS 168.71</strain>
    </source>
</reference>
<gene>
    <name evidence="3" type="ORF">B0H64DRAFT_442093</name>
</gene>
<dbReference type="InterPro" id="IPR019401">
    <property type="entry name" value="Znf_CHCC"/>
</dbReference>
<name>A0AAE0HG03_9PEZI</name>
<dbReference type="GeneID" id="87843564"/>
<proteinExistence type="predicted"/>
<dbReference type="EMBL" id="JAUEPN010000004">
    <property type="protein sequence ID" value="KAK3295725.1"/>
    <property type="molecule type" value="Genomic_DNA"/>
</dbReference>
<dbReference type="GO" id="GO:0006120">
    <property type="term" value="P:mitochondrial electron transport, NADH to ubiquinone"/>
    <property type="evidence" value="ECO:0007669"/>
    <property type="project" value="TreeGrafter"/>
</dbReference>